<keyword evidence="1" id="KW-0238">DNA-binding</keyword>
<dbReference type="InterPro" id="IPR010998">
    <property type="entry name" value="Integrase_recombinase_N"/>
</dbReference>
<feature type="domain" description="Phage integrase SAM-like" evidence="2">
    <location>
        <begin position="108"/>
        <end position="214"/>
    </location>
</feature>
<dbReference type="EMBL" id="SNRY01001520">
    <property type="protein sequence ID" value="KAA6330315.1"/>
    <property type="molecule type" value="Genomic_DNA"/>
</dbReference>
<comment type="caution">
    <text evidence="4">The sequence shown here is derived from an EMBL/GenBank/DDBJ whole genome shotgun (WGS) entry which is preliminary data.</text>
</comment>
<protein>
    <recommendedName>
        <fullName evidence="5">Tyrosine recombinase XerC</fullName>
    </recommendedName>
</protein>
<dbReference type="InterPro" id="IPR025269">
    <property type="entry name" value="SAM-like_dom"/>
</dbReference>
<proteinExistence type="predicted"/>
<dbReference type="InterPro" id="IPR035386">
    <property type="entry name" value="Arm-DNA-bind_5"/>
</dbReference>
<evidence type="ECO:0000313" key="4">
    <source>
        <dbReference type="EMBL" id="KAA6330315.1"/>
    </source>
</evidence>
<reference evidence="4" key="1">
    <citation type="submission" date="2019-03" db="EMBL/GenBank/DDBJ databases">
        <title>Single cell metagenomics reveals metabolic interactions within the superorganism composed of flagellate Streblomastix strix and complex community of Bacteroidetes bacteria on its surface.</title>
        <authorList>
            <person name="Treitli S.C."/>
            <person name="Kolisko M."/>
            <person name="Husnik F."/>
            <person name="Keeling P."/>
            <person name="Hampl V."/>
        </authorList>
    </citation>
    <scope>NUCLEOTIDE SEQUENCE</scope>
    <source>
        <strain evidence="4">STM</strain>
    </source>
</reference>
<dbReference type="Gene3D" id="1.10.150.130">
    <property type="match status" value="1"/>
</dbReference>
<dbReference type="SUPFAM" id="SSF56349">
    <property type="entry name" value="DNA breaking-rejoining enzymes"/>
    <property type="match status" value="1"/>
</dbReference>
<sequence length="285" mass="33472">MKSTFKVLFFLKRDKQKTNGTIPLFCRITLDQKEARFGMKTDIDPAHWDVNAGKATGRAKEVPEINSLIDSTRSTLYRIYRNMQERDSNVTAEKIKNEFLGVAETRHNLLELFQRHNEDVKKLIGINKSKATYQKYEITRNHLTDFIKERYNLSDIALKEINHLFITDFEVYLRTTRRCNSNTTAKFIQFFKHIIILAKNNGWIALDPFTNYKIHFAKVDRGYLTQEEIEAIMNKQFAIKRLEQVRDIFVFSCFTGIEDKKQRKEKEGNRLIVRNVCPFLSLSAG</sequence>
<dbReference type="InterPro" id="IPR011010">
    <property type="entry name" value="DNA_brk_join_enz"/>
</dbReference>
<evidence type="ECO:0000256" key="1">
    <source>
        <dbReference type="ARBA" id="ARBA00023125"/>
    </source>
</evidence>
<evidence type="ECO:0000259" key="2">
    <source>
        <dbReference type="Pfam" id="PF13102"/>
    </source>
</evidence>
<evidence type="ECO:0000259" key="3">
    <source>
        <dbReference type="Pfam" id="PF17293"/>
    </source>
</evidence>
<dbReference type="Pfam" id="PF13102">
    <property type="entry name" value="Phage_int_SAM_5"/>
    <property type="match status" value="1"/>
</dbReference>
<accession>A0A5J4R9T2</accession>
<organism evidence="4">
    <name type="scientific">termite gut metagenome</name>
    <dbReference type="NCBI Taxonomy" id="433724"/>
    <lineage>
        <taxon>unclassified sequences</taxon>
        <taxon>metagenomes</taxon>
        <taxon>organismal metagenomes</taxon>
    </lineage>
</organism>
<feature type="domain" description="Arm DNA-binding" evidence="3">
    <location>
        <begin position="9"/>
        <end position="96"/>
    </location>
</feature>
<dbReference type="Pfam" id="PF17293">
    <property type="entry name" value="Arm-DNA-bind_5"/>
    <property type="match status" value="1"/>
</dbReference>
<dbReference type="AlphaFoldDB" id="A0A5J4R9T2"/>
<name>A0A5J4R9T2_9ZZZZ</name>
<gene>
    <name evidence="4" type="ORF">EZS27_020969</name>
</gene>
<evidence type="ECO:0008006" key="5">
    <source>
        <dbReference type="Google" id="ProtNLM"/>
    </source>
</evidence>
<dbReference type="GO" id="GO:0003677">
    <property type="term" value="F:DNA binding"/>
    <property type="evidence" value="ECO:0007669"/>
    <property type="project" value="UniProtKB-KW"/>
</dbReference>